<dbReference type="InterPro" id="IPR003646">
    <property type="entry name" value="SH3-like_bac-type"/>
</dbReference>
<dbReference type="RefSeq" id="WP_171433012.1">
    <property type="nucleotide sequence ID" value="NZ_JABFJV010000011.1"/>
</dbReference>
<evidence type="ECO:0000259" key="2">
    <source>
        <dbReference type="SMART" id="SM00287"/>
    </source>
</evidence>
<protein>
    <submittedName>
        <fullName evidence="3">SH3 domain-containing protein</fullName>
    </submittedName>
</protein>
<dbReference type="Pfam" id="PF08239">
    <property type="entry name" value="SH3_3"/>
    <property type="match status" value="1"/>
</dbReference>
<dbReference type="Gene3D" id="2.30.30.40">
    <property type="entry name" value="SH3 Domains"/>
    <property type="match status" value="1"/>
</dbReference>
<dbReference type="EMBL" id="JABFJV010000011">
    <property type="protein sequence ID" value="NOK32286.1"/>
    <property type="molecule type" value="Genomic_DNA"/>
</dbReference>
<reference evidence="3 4" key="1">
    <citation type="submission" date="2020-05" db="EMBL/GenBank/DDBJ databases">
        <authorList>
            <person name="Whitworth D."/>
        </authorList>
    </citation>
    <scope>NUCLEOTIDE SEQUENCE [LARGE SCALE GENOMIC DNA]</scope>
    <source>
        <strain evidence="3 4">AB043B</strain>
    </source>
</reference>
<sequence>MIQFPRFMSAFVPPRPEPLPAPAGGGQPALQPAPRPQPFGSASTFDATPVPASNLHTERLGDGSANCLEKAVTLSRPGDSILLMRDASDGVGHALVRKPDGSVVDPNHPTVRYETLGQWQATHSRYSQPVPVPADRMRQVLSTPPGPQREALIQKLGLTGVADRQVADGERWVSPRKDDINTRASPSTQGTWIATLNRDDTMKVLGQNEDGSWLNVELENGTQAWVYAPLTQEANAPGLPPPAPPPREPSFPRWLANGTCPPEIEMHVWTHLPKESREQIIQTAREKAVAETWPMPEFDPNGPPPSSVSPLVWNHLPPEGKQQLFQQEWQAAVREQTSLIFNGVPEGGVVAEHPFLGVDSSLGDGQVGEWLENALREGSAAQYINLEKALGPGWRQVHYNLCGPLAVGGSLGMSPKEALTAFKDAGGTNAGILNGGGTTKATPLQKVYEARGWTTGYTSGAATMPAPEDMARMLEEGKALIALVNIDTDGADGMLRDMADSTKQVSHWVNVRAVEENGNGDWMVRVYNPFENREEVYSWSDFESSWAKNGGMVPGEKEGDPPVFKLNAGHGLLVATPPQDPPASP</sequence>
<evidence type="ECO:0000313" key="4">
    <source>
        <dbReference type="Proteomes" id="UP000563426"/>
    </source>
</evidence>
<feature type="region of interest" description="Disordered" evidence="1">
    <location>
        <begin position="1"/>
        <end position="61"/>
    </location>
</feature>
<organism evidence="3 4">
    <name type="scientific">Corallococcus exercitus</name>
    <dbReference type="NCBI Taxonomy" id="2316736"/>
    <lineage>
        <taxon>Bacteria</taxon>
        <taxon>Pseudomonadati</taxon>
        <taxon>Myxococcota</taxon>
        <taxon>Myxococcia</taxon>
        <taxon>Myxococcales</taxon>
        <taxon>Cystobacterineae</taxon>
        <taxon>Myxococcaceae</taxon>
        <taxon>Corallococcus</taxon>
    </lineage>
</organism>
<evidence type="ECO:0000256" key="1">
    <source>
        <dbReference type="SAM" id="MobiDB-lite"/>
    </source>
</evidence>
<proteinExistence type="predicted"/>
<dbReference type="SMART" id="SM00287">
    <property type="entry name" value="SH3b"/>
    <property type="match status" value="1"/>
</dbReference>
<accession>A0A7Y4NQ30</accession>
<dbReference type="Proteomes" id="UP000563426">
    <property type="component" value="Unassembled WGS sequence"/>
</dbReference>
<feature type="region of interest" description="Disordered" evidence="1">
    <location>
        <begin position="549"/>
        <end position="585"/>
    </location>
</feature>
<name>A0A7Y4NQ30_9BACT</name>
<evidence type="ECO:0000313" key="3">
    <source>
        <dbReference type="EMBL" id="NOK32286.1"/>
    </source>
</evidence>
<dbReference type="AlphaFoldDB" id="A0A7Y4NQ30"/>
<gene>
    <name evidence="3" type="ORF">HMI49_03600</name>
</gene>
<keyword evidence="4" id="KW-1185">Reference proteome</keyword>
<comment type="caution">
    <text evidence="3">The sequence shown here is derived from an EMBL/GenBank/DDBJ whole genome shotgun (WGS) entry which is preliminary data.</text>
</comment>
<feature type="domain" description="SH3b" evidence="2">
    <location>
        <begin position="168"/>
        <end position="234"/>
    </location>
</feature>